<evidence type="ECO:0000256" key="2">
    <source>
        <dbReference type="ARBA" id="ARBA00023242"/>
    </source>
</evidence>
<dbReference type="Gene3D" id="4.10.240.10">
    <property type="entry name" value="Zn(2)-C6 fungal-type DNA-binding domain"/>
    <property type="match status" value="1"/>
</dbReference>
<dbReference type="InterPro" id="IPR036864">
    <property type="entry name" value="Zn2-C6_fun-type_DNA-bd_sf"/>
</dbReference>
<sequence>MMSHTALHATACIGCRRRGRKCDRTLPSCLSCENRGVACEGYVTKWPGVAARGKLAGKSIPVFDSSATLTKIRSTSKRARQKQIKQDVSAQDDSDGQNSSRNRCSSIADDEVDEFVQHYIADLSSIFFLGNGPSENPMFHYVLPLVNTVPPIRFTLAGSASCHIAARNSDEALERKSLRLRVHATHLLRGMLQNPTTATDQVILASILMLAQLDMCSGDCTEFQTHLKAAATVIRNEGYDGAANRYYFEQRLAWLDVMSSTTSTQQPNLTLEEAKTIIWRFPVNGKRQWSYDVFPCPIDLFEIIIDITFLFKSQQGRPSPHTLQPEVSHLRDRLCAWKCPFMLGSRKHMVETWRLGIMAYVQRLFPHTGSEVEAKHLSSQVLDLAEQIPPASSWSYALLWPIFQAAVTLDDDAVDEKETIRKRLRIALEAIGCRHHSNALEVLEVVWGRSEKYDPFTISIPGRTIMLV</sequence>
<dbReference type="PANTHER" id="PTHR37534:SF46">
    <property type="entry name" value="ZN(II)2CYS6 TRANSCRIPTION FACTOR (EUROFUNG)"/>
    <property type="match status" value="1"/>
</dbReference>
<dbReference type="SUPFAM" id="SSF57701">
    <property type="entry name" value="Zn2/Cys6 DNA-binding domain"/>
    <property type="match status" value="1"/>
</dbReference>
<dbReference type="GO" id="GO:0005634">
    <property type="term" value="C:nucleus"/>
    <property type="evidence" value="ECO:0007669"/>
    <property type="project" value="UniProtKB-SubCell"/>
</dbReference>
<accession>A0AAE8M1M3</accession>
<evidence type="ECO:0000256" key="3">
    <source>
        <dbReference type="SAM" id="MobiDB-lite"/>
    </source>
</evidence>
<keyword evidence="6" id="KW-1185">Reference proteome</keyword>
<name>A0AAE8M1M3_9HYPO</name>
<feature type="domain" description="Zn(2)-C6 fungal-type" evidence="4">
    <location>
        <begin position="11"/>
        <end position="39"/>
    </location>
</feature>
<gene>
    <name evidence="5" type="ORF">FTOL_01976</name>
</gene>
<reference evidence="5" key="1">
    <citation type="submission" date="2018-03" db="EMBL/GenBank/DDBJ databases">
        <authorList>
            <person name="Guldener U."/>
        </authorList>
    </citation>
    <scope>NUCLEOTIDE SEQUENCE</scope>
</reference>
<evidence type="ECO:0000313" key="5">
    <source>
        <dbReference type="EMBL" id="SPJ72248.1"/>
    </source>
</evidence>
<keyword evidence="2" id="KW-0539">Nucleus</keyword>
<dbReference type="SMART" id="SM00066">
    <property type="entry name" value="GAL4"/>
    <property type="match status" value="1"/>
</dbReference>
<evidence type="ECO:0000313" key="6">
    <source>
        <dbReference type="Proteomes" id="UP001187734"/>
    </source>
</evidence>
<evidence type="ECO:0000259" key="4">
    <source>
        <dbReference type="PROSITE" id="PS50048"/>
    </source>
</evidence>
<dbReference type="PROSITE" id="PS50048">
    <property type="entry name" value="ZN2_CY6_FUNGAL_2"/>
    <property type="match status" value="1"/>
</dbReference>
<dbReference type="PANTHER" id="PTHR37534">
    <property type="entry name" value="TRANSCRIPTIONAL ACTIVATOR PROTEIN UGA3"/>
    <property type="match status" value="1"/>
</dbReference>
<organism evidence="5 6">
    <name type="scientific">Fusarium torulosum</name>
    <dbReference type="NCBI Taxonomy" id="33205"/>
    <lineage>
        <taxon>Eukaryota</taxon>
        <taxon>Fungi</taxon>
        <taxon>Dikarya</taxon>
        <taxon>Ascomycota</taxon>
        <taxon>Pezizomycotina</taxon>
        <taxon>Sordariomycetes</taxon>
        <taxon>Hypocreomycetidae</taxon>
        <taxon>Hypocreales</taxon>
        <taxon>Nectriaceae</taxon>
        <taxon>Fusarium</taxon>
    </lineage>
</organism>
<feature type="compositionally biased region" description="Basic residues" evidence="3">
    <location>
        <begin position="74"/>
        <end position="83"/>
    </location>
</feature>
<dbReference type="GO" id="GO:0000981">
    <property type="term" value="F:DNA-binding transcription factor activity, RNA polymerase II-specific"/>
    <property type="evidence" value="ECO:0007669"/>
    <property type="project" value="InterPro"/>
</dbReference>
<dbReference type="Pfam" id="PF11951">
    <property type="entry name" value="Fungal_trans_2"/>
    <property type="match status" value="1"/>
</dbReference>
<comment type="subcellular location">
    <subcellularLocation>
        <location evidence="1">Nucleus</location>
    </subcellularLocation>
</comment>
<dbReference type="Proteomes" id="UP001187734">
    <property type="component" value="Unassembled WGS sequence"/>
</dbReference>
<dbReference type="AlphaFoldDB" id="A0AAE8M1M3"/>
<feature type="region of interest" description="Disordered" evidence="3">
    <location>
        <begin position="74"/>
        <end position="104"/>
    </location>
</feature>
<evidence type="ECO:0000256" key="1">
    <source>
        <dbReference type="ARBA" id="ARBA00004123"/>
    </source>
</evidence>
<dbReference type="GO" id="GO:0008270">
    <property type="term" value="F:zinc ion binding"/>
    <property type="evidence" value="ECO:0007669"/>
    <property type="project" value="InterPro"/>
</dbReference>
<dbReference type="InterPro" id="IPR001138">
    <property type="entry name" value="Zn2Cys6_DnaBD"/>
</dbReference>
<protein>
    <recommendedName>
        <fullName evidence="4">Zn(2)-C6 fungal-type domain-containing protein</fullName>
    </recommendedName>
</protein>
<dbReference type="InterPro" id="IPR021858">
    <property type="entry name" value="Fun_TF"/>
</dbReference>
<dbReference type="CDD" id="cd00067">
    <property type="entry name" value="GAL4"/>
    <property type="match status" value="1"/>
</dbReference>
<dbReference type="EMBL" id="ONZP01000056">
    <property type="protein sequence ID" value="SPJ72248.1"/>
    <property type="molecule type" value="Genomic_DNA"/>
</dbReference>
<dbReference type="Pfam" id="PF00172">
    <property type="entry name" value="Zn_clus"/>
    <property type="match status" value="1"/>
</dbReference>
<proteinExistence type="predicted"/>
<comment type="caution">
    <text evidence="5">The sequence shown here is derived from an EMBL/GenBank/DDBJ whole genome shotgun (WGS) entry which is preliminary data.</text>
</comment>